<evidence type="ECO:0000313" key="2">
    <source>
        <dbReference type="Proteomes" id="UP000238322"/>
    </source>
</evidence>
<dbReference type="PANTHER" id="PTHR43737">
    <property type="entry name" value="BLL7424 PROTEIN"/>
    <property type="match status" value="1"/>
</dbReference>
<dbReference type="Pfam" id="PF07394">
    <property type="entry name" value="DUF1501"/>
    <property type="match status" value="1"/>
</dbReference>
<gene>
    <name evidence="1" type="ORF">C5Y83_01265</name>
</gene>
<dbReference type="InterPro" id="IPR006311">
    <property type="entry name" value="TAT_signal"/>
</dbReference>
<sequence>MKSSISLSRRQFVKTSLGGCLSIGVGTAVPSFLANALGEQVKQDENILVVVQLTGGNDGLNTVVPFQDDAYYKARPKLGIAAKDLLKEGGELGLHPSLRGFHELMQEGTASVVQGVGYPNPNRSHFESMDIWHTCLRKDKKRSDGWLGRYVDQNNGSLSEDVPALHVGGGKQPLALATRNVRVPSLNKLTDFQLQGNHQEVIEAVLETELTSPASEKGGLLDFVQSSTTSAISASKRVSDAVQQYRPEFKYPETDLARKLSTVAQLINSGLKTSVYYVELDGFDTHAEQVDTHAILLRDWSDAVSAFMKDLKARDHADRVCVMTFSEFGRRVAENASGGTDHGAAGPMLICGGKVKSGFLGQTPDLTDLDDGDIQHQIDFRQVYAGILRDWLHVSPREVILGQFPPLSLFS</sequence>
<dbReference type="OrthoDB" id="9779968at2"/>
<protein>
    <recommendedName>
        <fullName evidence="3">DUF1501 domain-containing protein</fullName>
    </recommendedName>
</protein>
<dbReference type="PANTHER" id="PTHR43737:SF1">
    <property type="entry name" value="DUF1501 DOMAIN-CONTAINING PROTEIN"/>
    <property type="match status" value="1"/>
</dbReference>
<dbReference type="InterPro" id="IPR010869">
    <property type="entry name" value="DUF1501"/>
</dbReference>
<dbReference type="AlphaFoldDB" id="A0A2S8G810"/>
<proteinExistence type="predicted"/>
<dbReference type="Proteomes" id="UP000238322">
    <property type="component" value="Unassembled WGS sequence"/>
</dbReference>
<dbReference type="PROSITE" id="PS51318">
    <property type="entry name" value="TAT"/>
    <property type="match status" value="1"/>
</dbReference>
<name>A0A2S8G810_9BACT</name>
<comment type="caution">
    <text evidence="1">The sequence shown here is derived from an EMBL/GenBank/DDBJ whole genome shotgun (WGS) entry which is preliminary data.</text>
</comment>
<dbReference type="RefSeq" id="WP_105327822.1">
    <property type="nucleotide sequence ID" value="NZ_PUHY01000001.1"/>
</dbReference>
<organism evidence="1 2">
    <name type="scientific">Blastopirellula marina</name>
    <dbReference type="NCBI Taxonomy" id="124"/>
    <lineage>
        <taxon>Bacteria</taxon>
        <taxon>Pseudomonadati</taxon>
        <taxon>Planctomycetota</taxon>
        <taxon>Planctomycetia</taxon>
        <taxon>Pirellulales</taxon>
        <taxon>Pirellulaceae</taxon>
        <taxon>Blastopirellula</taxon>
    </lineage>
</organism>
<dbReference type="EMBL" id="PUHY01000001">
    <property type="protein sequence ID" value="PQO40586.1"/>
    <property type="molecule type" value="Genomic_DNA"/>
</dbReference>
<accession>A0A2S8G810</accession>
<reference evidence="1 2" key="1">
    <citation type="submission" date="2018-02" db="EMBL/GenBank/DDBJ databases">
        <title>Comparative genomes isolates from brazilian mangrove.</title>
        <authorList>
            <person name="Araujo J.E."/>
            <person name="Taketani R.G."/>
            <person name="Silva M.C.P."/>
            <person name="Loureco M.V."/>
            <person name="Andreote F.D."/>
        </authorList>
    </citation>
    <scope>NUCLEOTIDE SEQUENCE [LARGE SCALE GENOMIC DNA]</scope>
    <source>
        <strain evidence="1 2">Hex-1 MGV</strain>
    </source>
</reference>
<evidence type="ECO:0000313" key="1">
    <source>
        <dbReference type="EMBL" id="PQO40586.1"/>
    </source>
</evidence>
<evidence type="ECO:0008006" key="3">
    <source>
        <dbReference type="Google" id="ProtNLM"/>
    </source>
</evidence>